<dbReference type="Proteomes" id="UP000215335">
    <property type="component" value="Unassembled WGS sequence"/>
</dbReference>
<protein>
    <submittedName>
        <fullName evidence="1">Uncharacterized protein</fullName>
    </submittedName>
</protein>
<dbReference type="AlphaFoldDB" id="A0A232EYJ2"/>
<dbReference type="EMBL" id="NNAY01001611">
    <property type="protein sequence ID" value="OXU23431.1"/>
    <property type="molecule type" value="Genomic_DNA"/>
</dbReference>
<organism evidence="1 2">
    <name type="scientific">Trichomalopsis sarcophagae</name>
    <dbReference type="NCBI Taxonomy" id="543379"/>
    <lineage>
        <taxon>Eukaryota</taxon>
        <taxon>Metazoa</taxon>
        <taxon>Ecdysozoa</taxon>
        <taxon>Arthropoda</taxon>
        <taxon>Hexapoda</taxon>
        <taxon>Insecta</taxon>
        <taxon>Pterygota</taxon>
        <taxon>Neoptera</taxon>
        <taxon>Endopterygota</taxon>
        <taxon>Hymenoptera</taxon>
        <taxon>Apocrita</taxon>
        <taxon>Proctotrupomorpha</taxon>
        <taxon>Chalcidoidea</taxon>
        <taxon>Pteromalidae</taxon>
        <taxon>Pteromalinae</taxon>
        <taxon>Trichomalopsis</taxon>
    </lineage>
</organism>
<gene>
    <name evidence="1" type="ORF">TSAR_004621</name>
</gene>
<name>A0A232EYJ2_9HYME</name>
<reference evidence="1 2" key="1">
    <citation type="journal article" date="2017" name="Curr. Biol.">
        <title>The Evolution of Venom by Co-option of Single-Copy Genes.</title>
        <authorList>
            <person name="Martinson E.O."/>
            <person name="Mrinalini"/>
            <person name="Kelkar Y.D."/>
            <person name="Chang C.H."/>
            <person name="Werren J.H."/>
        </authorList>
    </citation>
    <scope>NUCLEOTIDE SEQUENCE [LARGE SCALE GENOMIC DNA]</scope>
    <source>
        <strain evidence="1 2">Alberta</strain>
        <tissue evidence="1">Whole body</tissue>
    </source>
</reference>
<comment type="caution">
    <text evidence="1">The sequence shown here is derived from an EMBL/GenBank/DDBJ whole genome shotgun (WGS) entry which is preliminary data.</text>
</comment>
<keyword evidence="2" id="KW-1185">Reference proteome</keyword>
<proteinExistence type="predicted"/>
<accession>A0A232EYJ2</accession>
<evidence type="ECO:0000313" key="2">
    <source>
        <dbReference type="Proteomes" id="UP000215335"/>
    </source>
</evidence>
<evidence type="ECO:0000313" key="1">
    <source>
        <dbReference type="EMBL" id="OXU23431.1"/>
    </source>
</evidence>
<sequence>MTHQIESKQFNLPFQEEIPSNVLARASSTKSPNSAVGNASYTRIPDDSEIIARAHTLRDKVQAMLTAVLRSALPFRSRKINLEASSPYPL</sequence>